<sequence>MGTEKRQVLPPSLHPQAQVGTCTSLSHTNPCLAIQALQCARTWDYLRIQKCSCPEISFISSPTHNGFICSPIHHQMTKILKSPKPKSENPAAACSMQLQGRLGPGGWPVAKRLGTGAWRRGHERPAARARRLAGGGRGRRGGQAASGARGDGSRRFPICAWPRLARDGRGPVQSRPNADEVGSLRARGDGRARQCRGAAERATETSGGREVSRATRRAGCRRLGSARTDGGGSGSGTLGGEERVDFNLGGGGGGEAAGREGKGPEVVASFDENQLLSETGAVNDRDERSDR</sequence>
<reference evidence="3" key="2">
    <citation type="journal article" date="2018" name="Plant J.">
        <title>The Sorghum bicolor reference genome: improved assembly, gene annotations, a transcriptome atlas, and signatures of genome organization.</title>
        <authorList>
            <person name="McCormick R.F."/>
            <person name="Truong S.K."/>
            <person name="Sreedasyam A."/>
            <person name="Jenkins J."/>
            <person name="Shu S."/>
            <person name="Sims D."/>
            <person name="Kennedy M."/>
            <person name="Amirebrahimi M."/>
            <person name="Weers B.D."/>
            <person name="McKinley B."/>
            <person name="Mattison A."/>
            <person name="Morishige D.T."/>
            <person name="Grimwood J."/>
            <person name="Schmutz J."/>
            <person name="Mullet J.E."/>
        </authorList>
    </citation>
    <scope>NUCLEOTIDE SEQUENCE [LARGE SCALE GENOMIC DNA]</scope>
    <source>
        <strain evidence="3">cv. BTx623</strain>
    </source>
</reference>
<name>A0A1W0VU52_SORBI</name>
<keyword evidence="3" id="KW-1185">Reference proteome</keyword>
<feature type="compositionally biased region" description="Basic residues" evidence="1">
    <location>
        <begin position="119"/>
        <end position="131"/>
    </location>
</feature>
<evidence type="ECO:0000256" key="1">
    <source>
        <dbReference type="SAM" id="MobiDB-lite"/>
    </source>
</evidence>
<dbReference type="Proteomes" id="UP000000768">
    <property type="component" value="Chromosome 10"/>
</dbReference>
<feature type="compositionally biased region" description="Basic and acidic residues" evidence="1">
    <location>
        <begin position="186"/>
        <end position="203"/>
    </location>
</feature>
<dbReference type="Gramene" id="OQU76818">
    <property type="protein sequence ID" value="OQU76818"/>
    <property type="gene ID" value="SORBI_3010G217001"/>
</dbReference>
<evidence type="ECO:0000313" key="3">
    <source>
        <dbReference type="Proteomes" id="UP000000768"/>
    </source>
</evidence>
<protein>
    <submittedName>
        <fullName evidence="2">Uncharacterized protein</fullName>
    </submittedName>
</protein>
<feature type="compositionally biased region" description="Gly residues" evidence="1">
    <location>
        <begin position="229"/>
        <end position="239"/>
    </location>
</feature>
<gene>
    <name evidence="2" type="ORF">SORBI_3010G217001</name>
</gene>
<accession>A0A1W0VU52</accession>
<reference evidence="2 3" key="1">
    <citation type="journal article" date="2009" name="Nature">
        <title>The Sorghum bicolor genome and the diversification of grasses.</title>
        <authorList>
            <person name="Paterson A.H."/>
            <person name="Bowers J.E."/>
            <person name="Bruggmann R."/>
            <person name="Dubchak I."/>
            <person name="Grimwood J."/>
            <person name="Gundlach H."/>
            <person name="Haberer G."/>
            <person name="Hellsten U."/>
            <person name="Mitros T."/>
            <person name="Poliakov A."/>
            <person name="Schmutz J."/>
            <person name="Spannagl M."/>
            <person name="Tang H."/>
            <person name="Wang X."/>
            <person name="Wicker T."/>
            <person name="Bharti A.K."/>
            <person name="Chapman J."/>
            <person name="Feltus F.A."/>
            <person name="Gowik U."/>
            <person name="Grigoriev I.V."/>
            <person name="Lyons E."/>
            <person name="Maher C.A."/>
            <person name="Martis M."/>
            <person name="Narechania A."/>
            <person name="Otillar R.P."/>
            <person name="Penning B.W."/>
            <person name="Salamov A.A."/>
            <person name="Wang Y."/>
            <person name="Zhang L."/>
            <person name="Carpita N.C."/>
            <person name="Freeling M."/>
            <person name="Gingle A.R."/>
            <person name="Hash C.T."/>
            <person name="Keller B."/>
            <person name="Klein P."/>
            <person name="Kresovich S."/>
            <person name="McCann M.C."/>
            <person name="Ming R."/>
            <person name="Peterson D.G."/>
            <person name="Mehboob-ur-Rahman"/>
            <person name="Ware D."/>
            <person name="Westhoff P."/>
            <person name="Mayer K.F."/>
            <person name="Messing J."/>
            <person name="Rokhsar D.S."/>
        </authorList>
    </citation>
    <scope>NUCLEOTIDE SEQUENCE [LARGE SCALE GENOMIC DNA]</scope>
    <source>
        <strain evidence="3">cv. BTx623</strain>
    </source>
</reference>
<dbReference type="InParanoid" id="A0A1W0VU52"/>
<evidence type="ECO:0000313" key="2">
    <source>
        <dbReference type="EMBL" id="OQU76818.1"/>
    </source>
</evidence>
<dbReference type="AlphaFoldDB" id="A0A1W0VU52"/>
<organism evidence="2 3">
    <name type="scientific">Sorghum bicolor</name>
    <name type="common">Sorghum</name>
    <name type="synonym">Sorghum vulgare</name>
    <dbReference type="NCBI Taxonomy" id="4558"/>
    <lineage>
        <taxon>Eukaryota</taxon>
        <taxon>Viridiplantae</taxon>
        <taxon>Streptophyta</taxon>
        <taxon>Embryophyta</taxon>
        <taxon>Tracheophyta</taxon>
        <taxon>Spermatophyta</taxon>
        <taxon>Magnoliopsida</taxon>
        <taxon>Liliopsida</taxon>
        <taxon>Poales</taxon>
        <taxon>Poaceae</taxon>
        <taxon>PACMAD clade</taxon>
        <taxon>Panicoideae</taxon>
        <taxon>Andropogonodae</taxon>
        <taxon>Andropogoneae</taxon>
        <taxon>Sorghinae</taxon>
        <taxon>Sorghum</taxon>
    </lineage>
</organism>
<feature type="region of interest" description="Disordered" evidence="1">
    <location>
        <begin position="119"/>
        <end position="291"/>
    </location>
</feature>
<dbReference type="EMBL" id="CM000769">
    <property type="protein sequence ID" value="OQU76818.1"/>
    <property type="molecule type" value="Genomic_DNA"/>
</dbReference>
<proteinExistence type="predicted"/>